<evidence type="ECO:0000256" key="1">
    <source>
        <dbReference type="SAM" id="MobiDB-lite"/>
    </source>
</evidence>
<protein>
    <submittedName>
        <fullName evidence="2">Uncharacterized protein</fullName>
    </submittedName>
</protein>
<gene>
    <name evidence="2" type="ORF">U9M48_025488</name>
</gene>
<evidence type="ECO:0000313" key="3">
    <source>
        <dbReference type="Proteomes" id="UP001341281"/>
    </source>
</evidence>
<organism evidence="2 3">
    <name type="scientific">Paspalum notatum var. saurae</name>
    <dbReference type="NCBI Taxonomy" id="547442"/>
    <lineage>
        <taxon>Eukaryota</taxon>
        <taxon>Viridiplantae</taxon>
        <taxon>Streptophyta</taxon>
        <taxon>Embryophyta</taxon>
        <taxon>Tracheophyta</taxon>
        <taxon>Spermatophyta</taxon>
        <taxon>Magnoliopsida</taxon>
        <taxon>Liliopsida</taxon>
        <taxon>Poales</taxon>
        <taxon>Poaceae</taxon>
        <taxon>PACMAD clade</taxon>
        <taxon>Panicoideae</taxon>
        <taxon>Andropogonodae</taxon>
        <taxon>Paspaleae</taxon>
        <taxon>Paspalinae</taxon>
        <taxon>Paspalum</taxon>
    </lineage>
</organism>
<sequence>MATAAAPRVEARQQPPLPRPGGERAVVALPGHRAPPPGHGGAPHCPMQPDLLRGGDHGAAAGKALEIRVSETGWPSQGDEDGASSTTAYDVGVKAPTLGRWKKESGGSNSTSDGMHGRLPARLPGEVVAAAGAPPRVFVGGAAPAHTPQGARTRLASPQQ</sequence>
<reference evidence="2 3" key="1">
    <citation type="submission" date="2024-02" db="EMBL/GenBank/DDBJ databases">
        <title>High-quality chromosome-scale genome assembly of Pensacola bahiagrass (Paspalum notatum Flugge var. saurae).</title>
        <authorList>
            <person name="Vega J.M."/>
            <person name="Podio M."/>
            <person name="Orjuela J."/>
            <person name="Siena L.A."/>
            <person name="Pessino S.C."/>
            <person name="Combes M.C."/>
            <person name="Mariac C."/>
            <person name="Albertini E."/>
            <person name="Pupilli F."/>
            <person name="Ortiz J.P.A."/>
            <person name="Leblanc O."/>
        </authorList>
    </citation>
    <scope>NUCLEOTIDE SEQUENCE [LARGE SCALE GENOMIC DNA]</scope>
    <source>
        <strain evidence="2">R1</strain>
        <tissue evidence="2">Leaf</tissue>
    </source>
</reference>
<dbReference type="AlphaFoldDB" id="A0AAQ3TQH2"/>
<keyword evidence="3" id="KW-1185">Reference proteome</keyword>
<dbReference type="Proteomes" id="UP001341281">
    <property type="component" value="Chromosome 05"/>
</dbReference>
<feature type="region of interest" description="Disordered" evidence="1">
    <location>
        <begin position="1"/>
        <end position="120"/>
    </location>
</feature>
<dbReference type="EMBL" id="CP144749">
    <property type="protein sequence ID" value="WVZ77643.1"/>
    <property type="molecule type" value="Genomic_DNA"/>
</dbReference>
<proteinExistence type="predicted"/>
<name>A0AAQ3TQH2_PASNO</name>
<feature type="region of interest" description="Disordered" evidence="1">
    <location>
        <begin position="139"/>
        <end position="160"/>
    </location>
</feature>
<evidence type="ECO:0000313" key="2">
    <source>
        <dbReference type="EMBL" id="WVZ77643.1"/>
    </source>
</evidence>
<accession>A0AAQ3TQH2</accession>